<proteinExistence type="predicted"/>
<protein>
    <submittedName>
        <fullName evidence="2">Uncharacterized protein</fullName>
    </submittedName>
</protein>
<organism evidence="2 3">
    <name type="scientific">Iphiclides podalirius</name>
    <name type="common">scarce swallowtail</name>
    <dbReference type="NCBI Taxonomy" id="110791"/>
    <lineage>
        <taxon>Eukaryota</taxon>
        <taxon>Metazoa</taxon>
        <taxon>Ecdysozoa</taxon>
        <taxon>Arthropoda</taxon>
        <taxon>Hexapoda</taxon>
        <taxon>Insecta</taxon>
        <taxon>Pterygota</taxon>
        <taxon>Neoptera</taxon>
        <taxon>Endopterygota</taxon>
        <taxon>Lepidoptera</taxon>
        <taxon>Glossata</taxon>
        <taxon>Ditrysia</taxon>
        <taxon>Papilionoidea</taxon>
        <taxon>Papilionidae</taxon>
        <taxon>Papilioninae</taxon>
        <taxon>Iphiclides</taxon>
    </lineage>
</organism>
<dbReference type="Proteomes" id="UP000837857">
    <property type="component" value="Chromosome 5"/>
</dbReference>
<accession>A0ABN8J050</accession>
<name>A0ABN8J050_9NEOP</name>
<gene>
    <name evidence="2" type="ORF">IPOD504_LOCUS14433</name>
</gene>
<feature type="region of interest" description="Disordered" evidence="1">
    <location>
        <begin position="64"/>
        <end position="89"/>
    </location>
</feature>
<keyword evidence="3" id="KW-1185">Reference proteome</keyword>
<reference evidence="2" key="1">
    <citation type="submission" date="2022-03" db="EMBL/GenBank/DDBJ databases">
        <authorList>
            <person name="Martin H S."/>
        </authorList>
    </citation>
    <scope>NUCLEOTIDE SEQUENCE</scope>
</reference>
<evidence type="ECO:0000313" key="2">
    <source>
        <dbReference type="EMBL" id="CAH2068591.1"/>
    </source>
</evidence>
<evidence type="ECO:0000313" key="3">
    <source>
        <dbReference type="Proteomes" id="UP000837857"/>
    </source>
</evidence>
<feature type="non-terminal residue" evidence="2">
    <location>
        <position position="89"/>
    </location>
</feature>
<evidence type="ECO:0000256" key="1">
    <source>
        <dbReference type="SAM" id="MobiDB-lite"/>
    </source>
</evidence>
<dbReference type="EMBL" id="OW152817">
    <property type="protein sequence ID" value="CAH2068591.1"/>
    <property type="molecule type" value="Genomic_DNA"/>
</dbReference>
<sequence length="89" mass="9847">MPSLRDQRSVGGTTWRRYDNAFQLKRSMRGRGRLCEVARRVRLATAVAGRSYGARTATSCVRRTPPIGFSPANTLRTPPPLTAVESLSK</sequence>